<dbReference type="Gene3D" id="1.10.260.40">
    <property type="entry name" value="lambda repressor-like DNA-binding domains"/>
    <property type="match status" value="1"/>
</dbReference>
<name>A0ABS1VCW4_9PROT</name>
<dbReference type="InterPro" id="IPR001387">
    <property type="entry name" value="Cro/C1-type_HTH"/>
</dbReference>
<reference evidence="2 3" key="1">
    <citation type="submission" date="2021-01" db="EMBL/GenBank/DDBJ databases">
        <title>Belnapia mucosa sp. nov. and Belnapia arida sp. nov., isolated from the Tabernas Desert (Almeria, Spain).</title>
        <authorList>
            <person name="Molina-Menor E."/>
            <person name="Vidal-Verdu A."/>
            <person name="Calonge A."/>
            <person name="Satari L."/>
            <person name="Pereto Magraner J."/>
            <person name="Porcar Miralles M."/>
        </authorList>
    </citation>
    <scope>NUCLEOTIDE SEQUENCE [LARGE SCALE GENOMIC DNA]</scope>
    <source>
        <strain evidence="2 3">T6</strain>
    </source>
</reference>
<dbReference type="InterPro" id="IPR010982">
    <property type="entry name" value="Lambda_DNA-bd_dom_sf"/>
</dbReference>
<dbReference type="EMBL" id="JAEUXJ010000048">
    <property type="protein sequence ID" value="MBL6459524.1"/>
    <property type="molecule type" value="Genomic_DNA"/>
</dbReference>
<comment type="caution">
    <text evidence="2">The sequence shown here is derived from an EMBL/GenBank/DDBJ whole genome shotgun (WGS) entry which is preliminary data.</text>
</comment>
<evidence type="ECO:0000313" key="3">
    <source>
        <dbReference type="Proteomes" id="UP000606490"/>
    </source>
</evidence>
<dbReference type="Pfam" id="PF01381">
    <property type="entry name" value="HTH_3"/>
    <property type="match status" value="1"/>
</dbReference>
<dbReference type="SMART" id="SM00530">
    <property type="entry name" value="HTH_XRE"/>
    <property type="match status" value="1"/>
</dbReference>
<dbReference type="RefSeq" id="WP_202829256.1">
    <property type="nucleotide sequence ID" value="NZ_JAEUXJ010000048.1"/>
</dbReference>
<gene>
    <name evidence="2" type="ORF">JMJ55_29885</name>
</gene>
<protein>
    <submittedName>
        <fullName evidence="2">Helix-turn-helix transcriptional regulator</fullName>
    </submittedName>
</protein>
<accession>A0ABS1VCW4</accession>
<proteinExistence type="predicted"/>
<dbReference type="CDD" id="cd00093">
    <property type="entry name" value="HTH_XRE"/>
    <property type="match status" value="1"/>
</dbReference>
<dbReference type="PROSITE" id="PS50943">
    <property type="entry name" value="HTH_CROC1"/>
    <property type="match status" value="1"/>
</dbReference>
<dbReference type="SUPFAM" id="SSF47413">
    <property type="entry name" value="lambda repressor-like DNA-binding domains"/>
    <property type="match status" value="1"/>
</dbReference>
<evidence type="ECO:0000259" key="1">
    <source>
        <dbReference type="PROSITE" id="PS50943"/>
    </source>
</evidence>
<feature type="domain" description="HTH cro/C1-type" evidence="1">
    <location>
        <begin position="26"/>
        <end position="80"/>
    </location>
</feature>
<organism evidence="2 3">
    <name type="scientific">Belnapia mucosa</name>
    <dbReference type="NCBI Taxonomy" id="2804532"/>
    <lineage>
        <taxon>Bacteria</taxon>
        <taxon>Pseudomonadati</taxon>
        <taxon>Pseudomonadota</taxon>
        <taxon>Alphaproteobacteria</taxon>
        <taxon>Acetobacterales</taxon>
        <taxon>Roseomonadaceae</taxon>
        <taxon>Belnapia</taxon>
    </lineage>
</organism>
<sequence length="129" mass="14513">MSHAIQQDEPQSQRATVVDEYVGRRIRERRVMLGMSQQQLAGIVGVTYQQQHKYERGLNRISAGRLFAVAQALGTDPAWFFEGVSERGAADGVPPRQRLLLELMRNFALIRDEKQQQAISSMARSLVGS</sequence>
<evidence type="ECO:0000313" key="2">
    <source>
        <dbReference type="EMBL" id="MBL6459524.1"/>
    </source>
</evidence>
<dbReference type="Proteomes" id="UP000606490">
    <property type="component" value="Unassembled WGS sequence"/>
</dbReference>
<keyword evidence="3" id="KW-1185">Reference proteome</keyword>